<proteinExistence type="predicted"/>
<accession>A0A7W8E9K3</accession>
<dbReference type="InterPro" id="IPR036388">
    <property type="entry name" value="WH-like_DNA-bd_sf"/>
</dbReference>
<dbReference type="Proteomes" id="UP000584867">
    <property type="component" value="Unassembled WGS sequence"/>
</dbReference>
<dbReference type="RefSeq" id="WP_184256503.1">
    <property type="nucleotide sequence ID" value="NZ_JACHIO010000011.1"/>
</dbReference>
<protein>
    <submittedName>
        <fullName evidence="1">Putative HTH transcriptional regulator</fullName>
    </submittedName>
</protein>
<name>A0A7W8E9K3_9BACT</name>
<dbReference type="AlphaFoldDB" id="A0A7W8E9K3"/>
<comment type="caution">
    <text evidence="1">The sequence shown here is derived from an EMBL/GenBank/DDBJ whole genome shotgun (WGS) entry which is preliminary data.</text>
</comment>
<sequence length="101" mass="11352">MQGITVNKYEGNKMNVVAFRSGEARYANARETIYALIAESSDGMTSKEIAQRTGWALHTFGRRLTELKDSGKIRSTGQMRYGAEVWIAYRAFPMQLLIEAA</sequence>
<evidence type="ECO:0000313" key="1">
    <source>
        <dbReference type="EMBL" id="MBB5064533.1"/>
    </source>
</evidence>
<evidence type="ECO:0000313" key="2">
    <source>
        <dbReference type="Proteomes" id="UP000584867"/>
    </source>
</evidence>
<dbReference type="SUPFAM" id="SSF46785">
    <property type="entry name" value="Winged helix' DNA-binding domain"/>
    <property type="match status" value="1"/>
</dbReference>
<dbReference type="EMBL" id="JACHIO010000011">
    <property type="protein sequence ID" value="MBB5064533.1"/>
    <property type="molecule type" value="Genomic_DNA"/>
</dbReference>
<gene>
    <name evidence="1" type="ORF">HDF15_002891</name>
</gene>
<organism evidence="1 2">
    <name type="scientific">Granulicella mallensis</name>
    <dbReference type="NCBI Taxonomy" id="940614"/>
    <lineage>
        <taxon>Bacteria</taxon>
        <taxon>Pseudomonadati</taxon>
        <taxon>Acidobacteriota</taxon>
        <taxon>Terriglobia</taxon>
        <taxon>Terriglobales</taxon>
        <taxon>Acidobacteriaceae</taxon>
        <taxon>Granulicella</taxon>
    </lineage>
</organism>
<dbReference type="InterPro" id="IPR036390">
    <property type="entry name" value="WH_DNA-bd_sf"/>
</dbReference>
<dbReference type="Gene3D" id="1.10.10.10">
    <property type="entry name" value="Winged helix-like DNA-binding domain superfamily/Winged helix DNA-binding domain"/>
    <property type="match status" value="1"/>
</dbReference>
<reference evidence="1 2" key="1">
    <citation type="submission" date="2020-08" db="EMBL/GenBank/DDBJ databases">
        <title>Genomic Encyclopedia of Type Strains, Phase IV (KMG-V): Genome sequencing to study the core and pangenomes of soil and plant-associated prokaryotes.</title>
        <authorList>
            <person name="Whitman W."/>
        </authorList>
    </citation>
    <scope>NUCLEOTIDE SEQUENCE [LARGE SCALE GENOMIC DNA]</scope>
    <source>
        <strain evidence="1 2">X5P3</strain>
    </source>
</reference>